<dbReference type="Pfam" id="PF02137">
    <property type="entry name" value="A_deamin"/>
    <property type="match status" value="2"/>
</dbReference>
<evidence type="ECO:0000256" key="6">
    <source>
        <dbReference type="ARBA" id="ARBA00037784"/>
    </source>
</evidence>
<comment type="catalytic activity">
    <reaction evidence="11">
        <text>adenosine(37) in tRNA(Ala) + H2O + H(+) = inosine(37) in tRNA(Ala) + NH4(+)</text>
        <dbReference type="Rhea" id="RHEA:50968"/>
        <dbReference type="Rhea" id="RHEA-COMP:12855"/>
        <dbReference type="Rhea" id="RHEA-COMP:12856"/>
        <dbReference type="ChEBI" id="CHEBI:15377"/>
        <dbReference type="ChEBI" id="CHEBI:15378"/>
        <dbReference type="ChEBI" id="CHEBI:28938"/>
        <dbReference type="ChEBI" id="CHEBI:74411"/>
        <dbReference type="ChEBI" id="CHEBI:82852"/>
        <dbReference type="EC" id="3.5.4.34"/>
    </reaction>
</comment>
<evidence type="ECO:0000313" key="15">
    <source>
        <dbReference type="Proteomes" id="UP001212152"/>
    </source>
</evidence>
<evidence type="ECO:0000256" key="11">
    <source>
        <dbReference type="ARBA" id="ARBA00047635"/>
    </source>
</evidence>
<dbReference type="EC" id="3.5.4.34" evidence="8"/>
<evidence type="ECO:0000256" key="1">
    <source>
        <dbReference type="ARBA" id="ARBA00022694"/>
    </source>
</evidence>
<dbReference type="GO" id="GO:0043829">
    <property type="term" value="F:tRNA-specific adenosine-37 deaminase activity"/>
    <property type="evidence" value="ECO:0007669"/>
    <property type="project" value="UniProtKB-EC"/>
</dbReference>
<dbReference type="GO" id="GO:0003723">
    <property type="term" value="F:RNA binding"/>
    <property type="evidence" value="ECO:0007669"/>
    <property type="project" value="InterPro"/>
</dbReference>
<dbReference type="PANTHER" id="PTHR46516:SF1">
    <property type="entry name" value="TRNA-SPECIFIC ADENOSINE DEAMINASE 1"/>
    <property type="match status" value="1"/>
</dbReference>
<feature type="domain" description="A to I editase" evidence="13">
    <location>
        <begin position="44"/>
        <end position="386"/>
    </location>
</feature>
<dbReference type="EMBL" id="JADGJQ010000023">
    <property type="protein sequence ID" value="KAJ3178988.1"/>
    <property type="molecule type" value="Genomic_DNA"/>
</dbReference>
<dbReference type="SMART" id="SM00552">
    <property type="entry name" value="ADEAMc"/>
    <property type="match status" value="1"/>
</dbReference>
<evidence type="ECO:0000256" key="4">
    <source>
        <dbReference type="ARBA" id="ARBA00022833"/>
    </source>
</evidence>
<protein>
    <recommendedName>
        <fullName evidence="9">tRNA-specific adenosine deaminase 1</fullName>
        <ecNumber evidence="8">3.5.4.34</ecNumber>
    </recommendedName>
    <alternativeName>
        <fullName evidence="10">tRNA-specific adenosine-37 deaminase</fullName>
    </alternativeName>
</protein>
<evidence type="ECO:0000313" key="14">
    <source>
        <dbReference type="EMBL" id="KAJ3178988.1"/>
    </source>
</evidence>
<evidence type="ECO:0000256" key="10">
    <source>
        <dbReference type="ARBA" id="ARBA00041760"/>
    </source>
</evidence>
<sequence>MNKKNNNGPCILVPLSENELAEEQEEEEETKLDAHAEAPRQHRRYRVADGVSFHFYVSQSPCGDASMSALDMEQSLANKKRKFTPTTTTIPYDDGPNANATTTTTLRGRHDYSALGRLRTKPARTDAETTRSMSCSDKLAKWCLLGLQGALLMHWIPTPIRFSTLVVGPERYDKQSIVRAVVERAAKSAHGIGGGKEEELRLLEIRVETTEVQFEFSVGALNQRLGGAGSGSTAKRARAGIGNAEDASAAKAGFGKAEDAAKAADNEAAVVLIPANAALAWDASRGPRGPAEVTVSGRKQGASKTKSGEWSLKARSSLCRASFFARFLALSKNKNEQSSSQPAAALPVTYRAAKLASSRYQAARAAMLAHPNFAGWVFGGDELQEFTAVVAGGAMHEA</sequence>
<keyword evidence="1" id="KW-0819">tRNA processing</keyword>
<keyword evidence="15" id="KW-1185">Reference proteome</keyword>
<comment type="cofactor">
    <cofactor evidence="5">
        <name>1D-myo-inositol hexakisphosphate</name>
        <dbReference type="ChEBI" id="CHEBI:58130"/>
    </cofactor>
</comment>
<evidence type="ECO:0000256" key="5">
    <source>
        <dbReference type="ARBA" id="ARBA00037026"/>
    </source>
</evidence>
<evidence type="ECO:0000259" key="13">
    <source>
        <dbReference type="PROSITE" id="PS50141"/>
    </source>
</evidence>
<keyword evidence="4" id="KW-0862">Zinc</keyword>
<organism evidence="14 15">
    <name type="scientific">Geranomyces variabilis</name>
    <dbReference type="NCBI Taxonomy" id="109894"/>
    <lineage>
        <taxon>Eukaryota</taxon>
        <taxon>Fungi</taxon>
        <taxon>Fungi incertae sedis</taxon>
        <taxon>Chytridiomycota</taxon>
        <taxon>Chytridiomycota incertae sedis</taxon>
        <taxon>Chytridiomycetes</taxon>
        <taxon>Spizellomycetales</taxon>
        <taxon>Powellomycetaceae</taxon>
        <taxon>Geranomyces</taxon>
    </lineage>
</organism>
<keyword evidence="2" id="KW-0479">Metal-binding</keyword>
<dbReference type="PROSITE" id="PS50141">
    <property type="entry name" value="A_DEAMIN_EDITASE"/>
    <property type="match status" value="1"/>
</dbReference>
<dbReference type="GO" id="GO:0046872">
    <property type="term" value="F:metal ion binding"/>
    <property type="evidence" value="ECO:0007669"/>
    <property type="project" value="UniProtKB-KW"/>
</dbReference>
<evidence type="ECO:0000256" key="3">
    <source>
        <dbReference type="ARBA" id="ARBA00022801"/>
    </source>
</evidence>
<comment type="similarity">
    <text evidence="7">Belongs to the ADAT1 family.</text>
</comment>
<evidence type="ECO:0000256" key="9">
    <source>
        <dbReference type="ARBA" id="ARBA00040502"/>
    </source>
</evidence>
<gene>
    <name evidence="14" type="primary">ADAT1</name>
    <name evidence="14" type="ORF">HDU87_003258</name>
</gene>
<keyword evidence="3" id="KW-0378">Hydrolase</keyword>
<dbReference type="InterPro" id="IPR002466">
    <property type="entry name" value="A_deamin"/>
</dbReference>
<comment type="function">
    <text evidence="6">Specifically deaminates adenosine-37 to inosine in tRNA-Ala.</text>
</comment>
<evidence type="ECO:0000256" key="2">
    <source>
        <dbReference type="ARBA" id="ARBA00022723"/>
    </source>
</evidence>
<feature type="region of interest" description="Disordered" evidence="12">
    <location>
        <begin position="284"/>
        <end position="307"/>
    </location>
</feature>
<comment type="caution">
    <text evidence="14">The sequence shown here is derived from an EMBL/GenBank/DDBJ whole genome shotgun (WGS) entry which is preliminary data.</text>
</comment>
<evidence type="ECO:0000256" key="12">
    <source>
        <dbReference type="SAM" id="MobiDB-lite"/>
    </source>
</evidence>
<reference evidence="14" key="1">
    <citation type="submission" date="2020-05" db="EMBL/GenBank/DDBJ databases">
        <title>Phylogenomic resolution of chytrid fungi.</title>
        <authorList>
            <person name="Stajich J.E."/>
            <person name="Amses K."/>
            <person name="Simmons R."/>
            <person name="Seto K."/>
            <person name="Myers J."/>
            <person name="Bonds A."/>
            <person name="Quandt C.A."/>
            <person name="Barry K."/>
            <person name="Liu P."/>
            <person name="Grigoriev I."/>
            <person name="Longcore J.E."/>
            <person name="James T.Y."/>
        </authorList>
    </citation>
    <scope>NUCLEOTIDE SEQUENCE</scope>
    <source>
        <strain evidence="14">JEL0379</strain>
    </source>
</reference>
<dbReference type="Proteomes" id="UP001212152">
    <property type="component" value="Unassembled WGS sequence"/>
</dbReference>
<evidence type="ECO:0000256" key="8">
    <source>
        <dbReference type="ARBA" id="ARBA00038940"/>
    </source>
</evidence>
<feature type="compositionally biased region" description="Acidic residues" evidence="12">
    <location>
        <begin position="19"/>
        <end position="30"/>
    </location>
</feature>
<accession>A0AAD5TMK1</accession>
<evidence type="ECO:0000256" key="7">
    <source>
        <dbReference type="ARBA" id="ARBA00038326"/>
    </source>
</evidence>
<dbReference type="GO" id="GO:0008033">
    <property type="term" value="P:tRNA processing"/>
    <property type="evidence" value="ECO:0007669"/>
    <property type="project" value="UniProtKB-KW"/>
</dbReference>
<dbReference type="PANTHER" id="PTHR46516">
    <property type="entry name" value="TRNA-SPECIFIC ADENOSINE DEAMINASE 1"/>
    <property type="match status" value="1"/>
</dbReference>
<feature type="region of interest" description="Disordered" evidence="12">
    <location>
        <begin position="1"/>
        <end position="38"/>
    </location>
</feature>
<dbReference type="AlphaFoldDB" id="A0AAD5TMK1"/>
<proteinExistence type="inferred from homology"/>
<name>A0AAD5TMK1_9FUNG</name>